<sequence>MYYKLGKQIQNQLNANTFFFCLYAIVTACSTYALMYGFRKPIAVGLYQDTAWLGLSLKTLYLTAQILGYALSKFIGIKVISELQSHGRAKATLALVLFAWLALLGFAVFPAPWNAVFMLLNGLPLGMVWGIVFSYLEGRRVTEILAAGLCTSFILASGMVKTVASILLQNYHVSEIWMPFVTASIFLPFLCLSVWMLDQLPPPSQSDIDQRCQRVPMDNTSRIELLKLLGLGIITLIAGYILLTILRDLRDSFAADVWQATGLSGEPVLFTLTELPIALIVLVIIALLKLVKNNHTAMIINHLLICLGFVITLISSLAYEHNKLGPINWMIFNGIGLYLAYVPFTTSLFERLIATFNRPANVGFLTYLADSFGYLGTVGVMVYQSVNNHTIDWNIFLRDLSYFTGMVGTLLTLFSLGFFLYKERKNNQSPNTVIA</sequence>
<dbReference type="InterPro" id="IPR043745">
    <property type="entry name" value="DUF5690"/>
</dbReference>
<feature type="transmembrane region" description="Helical" evidence="1">
    <location>
        <begin position="176"/>
        <end position="197"/>
    </location>
</feature>
<feature type="transmembrane region" description="Helical" evidence="1">
    <location>
        <begin position="20"/>
        <end position="38"/>
    </location>
</feature>
<comment type="caution">
    <text evidence="2">The sequence shown here is derived from an EMBL/GenBank/DDBJ whole genome shotgun (WGS) entry which is preliminary data.</text>
</comment>
<feature type="transmembrane region" description="Helical" evidence="1">
    <location>
        <begin position="267"/>
        <end position="288"/>
    </location>
</feature>
<feature type="transmembrane region" description="Helical" evidence="1">
    <location>
        <begin position="143"/>
        <end position="164"/>
    </location>
</feature>
<protein>
    <recommendedName>
        <fullName evidence="4">MFS transporter</fullName>
    </recommendedName>
</protein>
<keyword evidence="1" id="KW-0472">Membrane</keyword>
<keyword evidence="1" id="KW-0812">Transmembrane</keyword>
<feature type="transmembrane region" description="Helical" evidence="1">
    <location>
        <begin position="225"/>
        <end position="247"/>
    </location>
</feature>
<feature type="transmembrane region" description="Helical" evidence="1">
    <location>
        <begin position="300"/>
        <end position="319"/>
    </location>
</feature>
<evidence type="ECO:0000256" key="1">
    <source>
        <dbReference type="SAM" id="Phobius"/>
    </source>
</evidence>
<keyword evidence="1" id="KW-1133">Transmembrane helix</keyword>
<dbReference type="RefSeq" id="WP_039610401.1">
    <property type="nucleotide sequence ID" value="NZ_JWIC01000007.1"/>
</dbReference>
<organism evidence="2 3">
    <name type="scientific">Pseudoalteromonas luteoviolacea</name>
    <dbReference type="NCBI Taxonomy" id="43657"/>
    <lineage>
        <taxon>Bacteria</taxon>
        <taxon>Pseudomonadati</taxon>
        <taxon>Pseudomonadota</taxon>
        <taxon>Gammaproteobacteria</taxon>
        <taxon>Alteromonadales</taxon>
        <taxon>Pseudoalteromonadaceae</taxon>
        <taxon>Pseudoalteromonas</taxon>
    </lineage>
</organism>
<dbReference type="AlphaFoldDB" id="A0A0C1MG47"/>
<dbReference type="InterPro" id="IPR036259">
    <property type="entry name" value="MFS_trans_sf"/>
</dbReference>
<proteinExistence type="predicted"/>
<evidence type="ECO:0008006" key="4">
    <source>
        <dbReference type="Google" id="ProtNLM"/>
    </source>
</evidence>
<dbReference type="SUPFAM" id="SSF103473">
    <property type="entry name" value="MFS general substrate transporter"/>
    <property type="match status" value="1"/>
</dbReference>
<reference evidence="2 3" key="1">
    <citation type="submission" date="2014-12" db="EMBL/GenBank/DDBJ databases">
        <title>Draft Genome Sequence of Pseudoalteromonas luteoviolacea HI1.</title>
        <authorList>
            <person name="Asahina A.Y."/>
            <person name="Hadfield M.G."/>
        </authorList>
    </citation>
    <scope>NUCLEOTIDE SEQUENCE [LARGE SCALE GENOMIC DNA]</scope>
    <source>
        <strain evidence="2 3">HI1</strain>
    </source>
</reference>
<dbReference type="Pfam" id="PF18943">
    <property type="entry name" value="DUF5690"/>
    <property type="match status" value="1"/>
</dbReference>
<feature type="transmembrane region" description="Helical" evidence="1">
    <location>
        <begin position="402"/>
        <end position="421"/>
    </location>
</feature>
<dbReference type="EMBL" id="JWIC01000007">
    <property type="protein sequence ID" value="KID55829.1"/>
    <property type="molecule type" value="Genomic_DNA"/>
</dbReference>
<feature type="transmembrane region" description="Helical" evidence="1">
    <location>
        <begin position="115"/>
        <end position="136"/>
    </location>
</feature>
<feature type="transmembrane region" description="Helical" evidence="1">
    <location>
        <begin position="50"/>
        <end position="71"/>
    </location>
</feature>
<feature type="transmembrane region" description="Helical" evidence="1">
    <location>
        <begin position="91"/>
        <end position="109"/>
    </location>
</feature>
<evidence type="ECO:0000313" key="2">
    <source>
        <dbReference type="EMBL" id="KID55829.1"/>
    </source>
</evidence>
<dbReference type="Proteomes" id="UP000031327">
    <property type="component" value="Unassembled WGS sequence"/>
</dbReference>
<gene>
    <name evidence="2" type="ORF">JF50_15870</name>
</gene>
<dbReference type="PROSITE" id="PS51257">
    <property type="entry name" value="PROKAR_LIPOPROTEIN"/>
    <property type="match status" value="1"/>
</dbReference>
<dbReference type="OrthoDB" id="182994at2"/>
<feature type="transmembrane region" description="Helical" evidence="1">
    <location>
        <begin position="331"/>
        <end position="349"/>
    </location>
</feature>
<accession>A0A0C1MG47</accession>
<feature type="transmembrane region" description="Helical" evidence="1">
    <location>
        <begin position="361"/>
        <end position="382"/>
    </location>
</feature>
<name>A0A0C1MG47_9GAMM</name>
<evidence type="ECO:0000313" key="3">
    <source>
        <dbReference type="Proteomes" id="UP000031327"/>
    </source>
</evidence>